<feature type="compositionally biased region" description="Basic and acidic residues" evidence="1">
    <location>
        <begin position="335"/>
        <end position="346"/>
    </location>
</feature>
<feature type="region of interest" description="Disordered" evidence="1">
    <location>
        <begin position="268"/>
        <end position="346"/>
    </location>
</feature>
<dbReference type="OMA" id="NSKTCGW"/>
<dbReference type="STRING" id="644358.A0A0C4EAE5"/>
<name>A0A0C4EAE5_MAGP6</name>
<keyword evidence="2" id="KW-0812">Transmembrane</keyword>
<reference evidence="4" key="3">
    <citation type="submission" date="2011-03" db="EMBL/GenBank/DDBJ databases">
        <title>Annotation of Magnaporthe poae ATCC 64411.</title>
        <authorList>
            <person name="Ma L.-J."/>
            <person name="Dead R."/>
            <person name="Young S.K."/>
            <person name="Zeng Q."/>
            <person name="Gargeya S."/>
            <person name="Fitzgerald M."/>
            <person name="Haas B."/>
            <person name="Abouelleil A."/>
            <person name="Alvarado L."/>
            <person name="Arachchi H.M."/>
            <person name="Berlin A."/>
            <person name="Brown A."/>
            <person name="Chapman S.B."/>
            <person name="Chen Z."/>
            <person name="Dunbar C."/>
            <person name="Freedman E."/>
            <person name="Gearin G."/>
            <person name="Gellesch M."/>
            <person name="Goldberg J."/>
            <person name="Griggs A."/>
            <person name="Gujja S."/>
            <person name="Heiman D."/>
            <person name="Howarth C."/>
            <person name="Larson L."/>
            <person name="Lui A."/>
            <person name="MacDonald P.J.P."/>
            <person name="Mehta T."/>
            <person name="Montmayeur A."/>
            <person name="Murphy C."/>
            <person name="Neiman D."/>
            <person name="Pearson M."/>
            <person name="Priest M."/>
            <person name="Roberts A."/>
            <person name="Saif S."/>
            <person name="Shea T."/>
            <person name="Shenoy N."/>
            <person name="Sisk P."/>
            <person name="Stolte C."/>
            <person name="Sykes S."/>
            <person name="Yandava C."/>
            <person name="Wortman J."/>
            <person name="Nusbaum C."/>
            <person name="Birren B."/>
        </authorList>
    </citation>
    <scope>NUCLEOTIDE SEQUENCE</scope>
    <source>
        <strain evidence="4">ATCC 64411</strain>
    </source>
</reference>
<protein>
    <submittedName>
        <fullName evidence="4 5">Uncharacterized protein</fullName>
    </submittedName>
</protein>
<feature type="chain" id="PRO_5009386012" evidence="3">
    <location>
        <begin position="18"/>
        <end position="346"/>
    </location>
</feature>
<feature type="compositionally biased region" description="Basic and acidic residues" evidence="1">
    <location>
        <begin position="302"/>
        <end position="313"/>
    </location>
</feature>
<accession>A0A0C4EAE5</accession>
<dbReference type="VEuPathDB" id="FungiDB:MAPG_09615"/>
<evidence type="ECO:0000313" key="5">
    <source>
        <dbReference type="EnsemblFungi" id="MAPG_09615T0"/>
    </source>
</evidence>
<evidence type="ECO:0000313" key="4">
    <source>
        <dbReference type="EMBL" id="KLU91092.1"/>
    </source>
</evidence>
<dbReference type="Proteomes" id="UP000011715">
    <property type="component" value="Unassembled WGS sequence"/>
</dbReference>
<dbReference type="EMBL" id="GL876976">
    <property type="protein sequence ID" value="KLU91092.1"/>
    <property type="molecule type" value="Genomic_DNA"/>
</dbReference>
<evidence type="ECO:0000256" key="2">
    <source>
        <dbReference type="SAM" id="Phobius"/>
    </source>
</evidence>
<sequence>MAPYMLSWTVLARSSTAAFLAWPKGNQQLLDGRPLETGQLDPNGINGGWAPMTTDPPSVKHLTTRAEPRGLLSEGDLNGITETNTWLNSKTCGWFTGHPSSPFTCDDGWTCSTDTNHIVGCTTTNYFPSFAICYDYEAQRSGRCSSLGALTGCCSFSDYPACGTFLWVESTPRSMLRCMTSATIISINDHPQFVVDAAATTSSSQSTTTTGSDLVPLSTISDGAGSSGSAGGGGIHIGALIAAIGGVIAMIFVMLLVLFCVYRKRGPKDRHRQDRDDRPTISAPIPMTDLPPAAFAQQVRSPPRDPAADELVRESLGSDPYVWSKSRGRSPSLDRVPHAVLSDREA</sequence>
<reference evidence="6" key="1">
    <citation type="submission" date="2010-05" db="EMBL/GenBank/DDBJ databases">
        <title>The genome sequence of Magnaporthe poae strain ATCC 64411.</title>
        <authorList>
            <person name="Ma L.-J."/>
            <person name="Dead R."/>
            <person name="Young S."/>
            <person name="Zeng Q."/>
            <person name="Koehrsen M."/>
            <person name="Alvarado L."/>
            <person name="Berlin A."/>
            <person name="Chapman S.B."/>
            <person name="Chen Z."/>
            <person name="Freedman E."/>
            <person name="Gellesch M."/>
            <person name="Goldberg J."/>
            <person name="Griggs A."/>
            <person name="Gujja S."/>
            <person name="Heilman E.R."/>
            <person name="Heiman D."/>
            <person name="Hepburn T."/>
            <person name="Howarth C."/>
            <person name="Jen D."/>
            <person name="Larson L."/>
            <person name="Mehta T."/>
            <person name="Neiman D."/>
            <person name="Pearson M."/>
            <person name="Roberts A."/>
            <person name="Saif S."/>
            <person name="Shea T."/>
            <person name="Shenoy N."/>
            <person name="Sisk P."/>
            <person name="Stolte C."/>
            <person name="Sykes S."/>
            <person name="Walk T."/>
            <person name="White J."/>
            <person name="Yandava C."/>
            <person name="Haas B."/>
            <person name="Nusbaum C."/>
            <person name="Birren B."/>
        </authorList>
    </citation>
    <scope>NUCLEOTIDE SEQUENCE [LARGE SCALE GENOMIC DNA]</scope>
    <source>
        <strain evidence="6">ATCC 64411 / 73-15</strain>
    </source>
</reference>
<feature type="signal peptide" evidence="3">
    <location>
        <begin position="1"/>
        <end position="17"/>
    </location>
</feature>
<dbReference type="EnsemblFungi" id="MAPG_09615T0">
    <property type="protein sequence ID" value="MAPG_09615T0"/>
    <property type="gene ID" value="MAPG_09615"/>
</dbReference>
<organism evidence="5 6">
    <name type="scientific">Magnaporthiopsis poae (strain ATCC 64411 / 73-15)</name>
    <name type="common">Kentucky bluegrass fungus</name>
    <name type="synonym">Magnaporthe poae</name>
    <dbReference type="NCBI Taxonomy" id="644358"/>
    <lineage>
        <taxon>Eukaryota</taxon>
        <taxon>Fungi</taxon>
        <taxon>Dikarya</taxon>
        <taxon>Ascomycota</taxon>
        <taxon>Pezizomycotina</taxon>
        <taxon>Sordariomycetes</taxon>
        <taxon>Sordariomycetidae</taxon>
        <taxon>Magnaporthales</taxon>
        <taxon>Magnaporthaceae</taxon>
        <taxon>Magnaporthiopsis</taxon>
    </lineage>
</organism>
<reference evidence="5" key="5">
    <citation type="submission" date="2015-06" db="UniProtKB">
        <authorList>
            <consortium name="EnsemblFungi"/>
        </authorList>
    </citation>
    <scope>IDENTIFICATION</scope>
    <source>
        <strain evidence="5">ATCC 64411</strain>
    </source>
</reference>
<evidence type="ECO:0000313" key="6">
    <source>
        <dbReference type="Proteomes" id="UP000011715"/>
    </source>
</evidence>
<gene>
    <name evidence="4" type="ORF">MAPG_09615</name>
</gene>
<dbReference type="EMBL" id="ADBL01002460">
    <property type="status" value="NOT_ANNOTATED_CDS"/>
    <property type="molecule type" value="Genomic_DNA"/>
</dbReference>
<feature type="transmembrane region" description="Helical" evidence="2">
    <location>
        <begin position="237"/>
        <end position="262"/>
    </location>
</feature>
<dbReference type="eggNOG" id="ENOG502T16M">
    <property type="taxonomic scope" value="Eukaryota"/>
</dbReference>
<dbReference type="AlphaFoldDB" id="A0A0C4EAE5"/>
<proteinExistence type="predicted"/>
<keyword evidence="6" id="KW-1185">Reference proteome</keyword>
<dbReference type="OrthoDB" id="5347452at2759"/>
<evidence type="ECO:0000256" key="3">
    <source>
        <dbReference type="SAM" id="SignalP"/>
    </source>
</evidence>
<reference evidence="5" key="4">
    <citation type="journal article" date="2015" name="G3 (Bethesda)">
        <title>Genome sequences of three phytopathogenic species of the Magnaporthaceae family of fungi.</title>
        <authorList>
            <person name="Okagaki L.H."/>
            <person name="Nunes C.C."/>
            <person name="Sailsbery J."/>
            <person name="Clay B."/>
            <person name="Brown D."/>
            <person name="John T."/>
            <person name="Oh Y."/>
            <person name="Young N."/>
            <person name="Fitzgerald M."/>
            <person name="Haas B.J."/>
            <person name="Zeng Q."/>
            <person name="Young S."/>
            <person name="Adiconis X."/>
            <person name="Fan L."/>
            <person name="Levin J.Z."/>
            <person name="Mitchell T.K."/>
            <person name="Okubara P.A."/>
            <person name="Farman M.L."/>
            <person name="Kohn L.M."/>
            <person name="Birren B."/>
            <person name="Ma L.-J."/>
            <person name="Dean R.A."/>
        </authorList>
    </citation>
    <scope>NUCLEOTIDE SEQUENCE</scope>
    <source>
        <strain evidence="5">ATCC 64411 / 73-15</strain>
    </source>
</reference>
<evidence type="ECO:0000256" key="1">
    <source>
        <dbReference type="SAM" id="MobiDB-lite"/>
    </source>
</evidence>
<keyword evidence="3" id="KW-0732">Signal</keyword>
<keyword evidence="2" id="KW-1133">Transmembrane helix</keyword>
<keyword evidence="2" id="KW-0472">Membrane</keyword>
<reference evidence="4" key="2">
    <citation type="submission" date="2010-05" db="EMBL/GenBank/DDBJ databases">
        <title>The Genome Sequence of Magnaporthe poae strain ATCC 64411.</title>
        <authorList>
            <consortium name="The Broad Institute Genome Sequencing Platform"/>
            <consortium name="Broad Institute Genome Sequencing Center for Infectious Disease"/>
            <person name="Ma L.-J."/>
            <person name="Dead R."/>
            <person name="Young S."/>
            <person name="Zeng Q."/>
            <person name="Koehrsen M."/>
            <person name="Alvarado L."/>
            <person name="Berlin A."/>
            <person name="Chapman S.B."/>
            <person name="Chen Z."/>
            <person name="Freedman E."/>
            <person name="Gellesch M."/>
            <person name="Goldberg J."/>
            <person name="Griggs A."/>
            <person name="Gujja S."/>
            <person name="Heilman E.R."/>
            <person name="Heiman D."/>
            <person name="Hepburn T."/>
            <person name="Howarth C."/>
            <person name="Jen D."/>
            <person name="Larson L."/>
            <person name="Mehta T."/>
            <person name="Neiman D."/>
            <person name="Pearson M."/>
            <person name="Roberts A."/>
            <person name="Saif S."/>
            <person name="Shea T."/>
            <person name="Shenoy N."/>
            <person name="Sisk P."/>
            <person name="Stolte C."/>
            <person name="Sykes S."/>
            <person name="Walk T."/>
            <person name="White J."/>
            <person name="Yandava C."/>
            <person name="Haas B."/>
            <person name="Nusbaum C."/>
            <person name="Birren B."/>
        </authorList>
    </citation>
    <scope>NUCLEOTIDE SEQUENCE</scope>
    <source>
        <strain evidence="4">ATCC 64411</strain>
    </source>
</reference>